<sequence length="202" mass="22360">MGEKNEVRQGGRGIGRGAHIDGTLQLREREGERERMGELEGEEVMNKQREEEVKLRKQGIVEVNPKPSKGLISTAIDLLEKVVVKVMYDSSQTHHWLSGNFAPVPHETPPSTCLPVHGHLPVTSSALEKGGGEETATDHLPPARTSTRMISSSIYSWLSSSSKTSILHAFIIARPFLELQLQNYHQVLVYTLDAIIGEKSNC</sequence>
<feature type="region of interest" description="Disordered" evidence="1">
    <location>
        <begin position="1"/>
        <end position="44"/>
    </location>
</feature>
<accession>A0A9Q1KD42</accession>
<organism evidence="2 3">
    <name type="scientific">Carnegiea gigantea</name>
    <dbReference type="NCBI Taxonomy" id="171969"/>
    <lineage>
        <taxon>Eukaryota</taxon>
        <taxon>Viridiplantae</taxon>
        <taxon>Streptophyta</taxon>
        <taxon>Embryophyta</taxon>
        <taxon>Tracheophyta</taxon>
        <taxon>Spermatophyta</taxon>
        <taxon>Magnoliopsida</taxon>
        <taxon>eudicotyledons</taxon>
        <taxon>Gunneridae</taxon>
        <taxon>Pentapetalae</taxon>
        <taxon>Caryophyllales</taxon>
        <taxon>Cactineae</taxon>
        <taxon>Cactaceae</taxon>
        <taxon>Cactoideae</taxon>
        <taxon>Echinocereeae</taxon>
        <taxon>Carnegiea</taxon>
    </lineage>
</organism>
<gene>
    <name evidence="2" type="ORF">Cgig2_020358</name>
</gene>
<protein>
    <submittedName>
        <fullName evidence="2">Uncharacterized protein</fullName>
    </submittedName>
</protein>
<evidence type="ECO:0000313" key="2">
    <source>
        <dbReference type="EMBL" id="KAJ8441067.1"/>
    </source>
</evidence>
<comment type="caution">
    <text evidence="2">The sequence shown here is derived from an EMBL/GenBank/DDBJ whole genome shotgun (WGS) entry which is preliminary data.</text>
</comment>
<evidence type="ECO:0000313" key="3">
    <source>
        <dbReference type="Proteomes" id="UP001153076"/>
    </source>
</evidence>
<feature type="compositionally biased region" description="Basic and acidic residues" evidence="1">
    <location>
        <begin position="26"/>
        <end position="44"/>
    </location>
</feature>
<proteinExistence type="predicted"/>
<evidence type="ECO:0000256" key="1">
    <source>
        <dbReference type="SAM" id="MobiDB-lite"/>
    </source>
</evidence>
<dbReference type="EMBL" id="JAKOGI010000177">
    <property type="protein sequence ID" value="KAJ8441067.1"/>
    <property type="molecule type" value="Genomic_DNA"/>
</dbReference>
<reference evidence="2" key="1">
    <citation type="submission" date="2022-04" db="EMBL/GenBank/DDBJ databases">
        <title>Carnegiea gigantea Genome sequencing and assembly v2.</title>
        <authorList>
            <person name="Copetti D."/>
            <person name="Sanderson M.J."/>
            <person name="Burquez A."/>
            <person name="Wojciechowski M.F."/>
        </authorList>
    </citation>
    <scope>NUCLEOTIDE SEQUENCE</scope>
    <source>
        <strain evidence="2">SGP5-SGP5p</strain>
        <tissue evidence="2">Aerial part</tissue>
    </source>
</reference>
<dbReference type="AlphaFoldDB" id="A0A9Q1KD42"/>
<dbReference type="OrthoDB" id="780171at2759"/>
<name>A0A9Q1KD42_9CARY</name>
<keyword evidence="3" id="KW-1185">Reference proteome</keyword>
<dbReference type="Proteomes" id="UP001153076">
    <property type="component" value="Unassembled WGS sequence"/>
</dbReference>